<dbReference type="Pfam" id="PF02900">
    <property type="entry name" value="LigB"/>
    <property type="match status" value="1"/>
</dbReference>
<dbReference type="PIRSF" id="PIRSF006157">
    <property type="entry name" value="Doxgns_DODA"/>
    <property type="match status" value="1"/>
</dbReference>
<dbReference type="EMBL" id="JAAVMX010000007">
    <property type="protein sequence ID" value="KAF4506299.1"/>
    <property type="molecule type" value="Genomic_DNA"/>
</dbReference>
<keyword evidence="8" id="KW-1185">Reference proteome</keyword>
<keyword evidence="5" id="KW-0560">Oxidoreductase</keyword>
<evidence type="ECO:0000256" key="2">
    <source>
        <dbReference type="ARBA" id="ARBA00007581"/>
    </source>
</evidence>
<protein>
    <recommendedName>
        <fullName evidence="6">Extradiol ring-cleavage dioxygenase class III enzyme subunit B domain-containing protein</fullName>
    </recommendedName>
</protein>
<evidence type="ECO:0000259" key="6">
    <source>
        <dbReference type="Pfam" id="PF02900"/>
    </source>
</evidence>
<name>A0A8H4LVD2_9HYPO</name>
<sequence>MPLAPVIALSHGGGPLPVLGDPEHKSIIYSLKNRVPKILGLGTPWQPRAIVLVTAHWTTDRPTISSAKSHELLYDYYNFPPVSYTFKYPAPGEPDVARTIKAAFDAQGVPSELDGERGWDHGLYIPMMLVNPEADIPMVQVSVLRSEDPETHLRMGAALSRLRADNIAVIGSGFASFHNLTTMRALRTAPPDQQASFKAESDVWNAALSKAVTSKDNKARWEGLRGWRKMPHADKMHPPGGGEHFMPLIVCTGAAGEGEQTKTYKDTFMGVDIFTFYWGGGQVG</sequence>
<dbReference type="OrthoDB" id="4062651at2759"/>
<dbReference type="AlphaFoldDB" id="A0A8H4LVD2"/>
<dbReference type="InterPro" id="IPR014436">
    <property type="entry name" value="Extradiol_dOase_DODA"/>
</dbReference>
<comment type="cofactor">
    <cofactor evidence="1">
        <name>Zn(2+)</name>
        <dbReference type="ChEBI" id="CHEBI:29105"/>
    </cofactor>
</comment>
<keyword evidence="4" id="KW-0862">Zinc</keyword>
<organism evidence="7 8">
    <name type="scientific">Ophiocordyceps sinensis</name>
    <dbReference type="NCBI Taxonomy" id="72228"/>
    <lineage>
        <taxon>Eukaryota</taxon>
        <taxon>Fungi</taxon>
        <taxon>Dikarya</taxon>
        <taxon>Ascomycota</taxon>
        <taxon>Pezizomycotina</taxon>
        <taxon>Sordariomycetes</taxon>
        <taxon>Hypocreomycetidae</taxon>
        <taxon>Hypocreales</taxon>
        <taxon>Ophiocordycipitaceae</taxon>
        <taxon>Ophiocordyceps</taxon>
    </lineage>
</organism>
<comment type="caution">
    <text evidence="7">The sequence shown here is derived from an EMBL/GenBank/DDBJ whole genome shotgun (WGS) entry which is preliminary data.</text>
</comment>
<dbReference type="SUPFAM" id="SSF53213">
    <property type="entry name" value="LigB-like"/>
    <property type="match status" value="1"/>
</dbReference>
<proteinExistence type="inferred from homology"/>
<comment type="similarity">
    <text evidence="2">Belongs to the DODA-type extradiol aromatic ring-opening dioxygenase family.</text>
</comment>
<feature type="domain" description="Extradiol ring-cleavage dioxygenase class III enzyme subunit B" evidence="6">
    <location>
        <begin position="26"/>
        <end position="260"/>
    </location>
</feature>
<dbReference type="InterPro" id="IPR004183">
    <property type="entry name" value="Xdiol_dOase_suB"/>
</dbReference>
<gene>
    <name evidence="7" type="ORF">G6O67_006397</name>
</gene>
<evidence type="ECO:0000256" key="5">
    <source>
        <dbReference type="ARBA" id="ARBA00023002"/>
    </source>
</evidence>
<reference evidence="7 8" key="1">
    <citation type="journal article" date="2020" name="Genome Biol. Evol.">
        <title>A new high-quality draft genome assembly of the Chinese cordyceps Ophiocordyceps sinensis.</title>
        <authorList>
            <person name="Shu R."/>
            <person name="Zhang J."/>
            <person name="Meng Q."/>
            <person name="Zhang H."/>
            <person name="Zhou G."/>
            <person name="Li M."/>
            <person name="Wu P."/>
            <person name="Zhao Y."/>
            <person name="Chen C."/>
            <person name="Qin Q."/>
        </authorList>
    </citation>
    <scope>NUCLEOTIDE SEQUENCE [LARGE SCALE GENOMIC DNA]</scope>
    <source>
        <strain evidence="7 8">IOZ07</strain>
    </source>
</reference>
<evidence type="ECO:0000256" key="1">
    <source>
        <dbReference type="ARBA" id="ARBA00001947"/>
    </source>
</evidence>
<evidence type="ECO:0000313" key="8">
    <source>
        <dbReference type="Proteomes" id="UP000557566"/>
    </source>
</evidence>
<dbReference type="CDD" id="cd07363">
    <property type="entry name" value="45_DOPA_Dioxygenase"/>
    <property type="match status" value="1"/>
</dbReference>
<evidence type="ECO:0000256" key="3">
    <source>
        <dbReference type="ARBA" id="ARBA00022723"/>
    </source>
</evidence>
<dbReference type="GO" id="GO:0016702">
    <property type="term" value="F:oxidoreductase activity, acting on single donors with incorporation of molecular oxygen, incorporation of two atoms of oxygen"/>
    <property type="evidence" value="ECO:0007669"/>
    <property type="project" value="UniProtKB-ARBA"/>
</dbReference>
<dbReference type="GO" id="GO:0008198">
    <property type="term" value="F:ferrous iron binding"/>
    <property type="evidence" value="ECO:0007669"/>
    <property type="project" value="InterPro"/>
</dbReference>
<dbReference type="Proteomes" id="UP000557566">
    <property type="component" value="Unassembled WGS sequence"/>
</dbReference>
<dbReference type="GO" id="GO:0008270">
    <property type="term" value="F:zinc ion binding"/>
    <property type="evidence" value="ECO:0007669"/>
    <property type="project" value="InterPro"/>
</dbReference>
<evidence type="ECO:0000313" key="7">
    <source>
        <dbReference type="EMBL" id="KAF4506299.1"/>
    </source>
</evidence>
<accession>A0A8H4LVD2</accession>
<dbReference type="PANTHER" id="PTHR30096">
    <property type="entry name" value="4,5-DOPA DIOXYGENASE EXTRADIOL-LIKE PROTEIN"/>
    <property type="match status" value="1"/>
</dbReference>
<keyword evidence="3" id="KW-0479">Metal-binding</keyword>
<evidence type="ECO:0000256" key="4">
    <source>
        <dbReference type="ARBA" id="ARBA00022833"/>
    </source>
</evidence>
<dbReference type="Gene3D" id="3.40.830.10">
    <property type="entry name" value="LigB-like"/>
    <property type="match status" value="1"/>
</dbReference>
<dbReference type="PANTHER" id="PTHR30096:SF0">
    <property type="entry name" value="4,5-DOPA DIOXYGENASE EXTRADIOL-LIKE PROTEIN"/>
    <property type="match status" value="1"/>
</dbReference>